<name>A0A3D9CCJ0_9FLAO</name>
<evidence type="ECO:0000313" key="2">
    <source>
        <dbReference type="Proteomes" id="UP000256686"/>
    </source>
</evidence>
<dbReference type="RefSeq" id="WP_115969599.1">
    <property type="nucleotide sequence ID" value="NZ_QNVT01000003.1"/>
</dbReference>
<comment type="caution">
    <text evidence="1">The sequence shown here is derived from an EMBL/GenBank/DDBJ whole genome shotgun (WGS) entry which is preliminary data.</text>
</comment>
<protein>
    <submittedName>
        <fullName evidence="1">Uncharacterized protein</fullName>
    </submittedName>
</protein>
<reference evidence="2" key="1">
    <citation type="submission" date="2018-06" db="EMBL/GenBank/DDBJ databases">
        <authorList>
            <person name="Lum Nde A."/>
            <person name="Hugo C."/>
        </authorList>
    </citation>
    <scope>NUCLEOTIDE SEQUENCE [LARGE SCALE GENOMIC DNA]</scope>
    <source>
        <strain evidence="2">1_F178</strain>
    </source>
</reference>
<dbReference type="AlphaFoldDB" id="A0A3D9CCJ0"/>
<accession>A0A3D9CCJ0</accession>
<gene>
    <name evidence="1" type="ORF">DRF65_05645</name>
</gene>
<organism evidence="1 2">
    <name type="scientific">Chryseobacterium pennae</name>
    <dbReference type="NCBI Taxonomy" id="2258962"/>
    <lineage>
        <taxon>Bacteria</taxon>
        <taxon>Pseudomonadati</taxon>
        <taxon>Bacteroidota</taxon>
        <taxon>Flavobacteriia</taxon>
        <taxon>Flavobacteriales</taxon>
        <taxon>Weeksellaceae</taxon>
        <taxon>Chryseobacterium group</taxon>
        <taxon>Chryseobacterium</taxon>
    </lineage>
</organism>
<evidence type="ECO:0000313" key="1">
    <source>
        <dbReference type="EMBL" id="REC63575.1"/>
    </source>
</evidence>
<dbReference type="EMBL" id="QNVT01000003">
    <property type="protein sequence ID" value="REC63575.1"/>
    <property type="molecule type" value="Genomic_DNA"/>
</dbReference>
<proteinExistence type="predicted"/>
<sequence>MNYKKYYNGYFEEITEQEADQLDEFYIKYFLDGKLKKIEDITPKYFIGTYYLDDTENLQSKIQEFCVQAGQRWIFHTKESSSFGYTLWNWVDIDNTGAIIFKGKRVLDIKNREIFNCSIDLSSNKMRRATKRYFKGEDTESILIFEYNNQNNLSYILDRKDTWGLGGGWPMDKEELIIMDARIGAFPWDQHPYFHSAVPFLPESDII</sequence>
<keyword evidence="2" id="KW-1185">Reference proteome</keyword>
<dbReference type="Proteomes" id="UP000256686">
    <property type="component" value="Unassembled WGS sequence"/>
</dbReference>